<evidence type="ECO:0000256" key="1">
    <source>
        <dbReference type="SAM" id="MobiDB-lite"/>
    </source>
</evidence>
<dbReference type="Proteomes" id="UP000664132">
    <property type="component" value="Unassembled WGS sequence"/>
</dbReference>
<organism evidence="2 3">
    <name type="scientific">Cadophora malorum</name>
    <dbReference type="NCBI Taxonomy" id="108018"/>
    <lineage>
        <taxon>Eukaryota</taxon>
        <taxon>Fungi</taxon>
        <taxon>Dikarya</taxon>
        <taxon>Ascomycota</taxon>
        <taxon>Pezizomycotina</taxon>
        <taxon>Leotiomycetes</taxon>
        <taxon>Helotiales</taxon>
        <taxon>Ploettnerulaceae</taxon>
        <taxon>Cadophora</taxon>
    </lineage>
</organism>
<sequence length="120" mass="12750">METSFQAYKFSSEPCKNESQSQNLAGVDATSGAKIQYSGNSRDEIDTGTCQDQVIVHGPNGAGRKGNEKGHDDYARKAEVYDYKGSYSRRRRRVTGDDDSTDPNDQNSSGGDGSGGSGGG</sequence>
<accession>A0A8H7SW71</accession>
<name>A0A8H7SW71_9HELO</name>
<proteinExistence type="predicted"/>
<dbReference type="EMBL" id="JAFJYH010000657">
    <property type="protein sequence ID" value="KAG4410584.1"/>
    <property type="molecule type" value="Genomic_DNA"/>
</dbReference>
<evidence type="ECO:0000313" key="3">
    <source>
        <dbReference type="Proteomes" id="UP000664132"/>
    </source>
</evidence>
<reference evidence="2" key="1">
    <citation type="submission" date="2021-02" db="EMBL/GenBank/DDBJ databases">
        <title>Genome sequence Cadophora malorum strain M34.</title>
        <authorList>
            <person name="Stefanovic E."/>
            <person name="Vu D."/>
            <person name="Scully C."/>
            <person name="Dijksterhuis J."/>
            <person name="Roader J."/>
            <person name="Houbraken J."/>
        </authorList>
    </citation>
    <scope>NUCLEOTIDE SEQUENCE</scope>
    <source>
        <strain evidence="2">M34</strain>
    </source>
</reference>
<protein>
    <submittedName>
        <fullName evidence="2">Uncharacterized protein</fullName>
    </submittedName>
</protein>
<evidence type="ECO:0000313" key="2">
    <source>
        <dbReference type="EMBL" id="KAG4410584.1"/>
    </source>
</evidence>
<feature type="region of interest" description="Disordered" evidence="1">
    <location>
        <begin position="57"/>
        <end position="120"/>
    </location>
</feature>
<feature type="non-terminal residue" evidence="2">
    <location>
        <position position="120"/>
    </location>
</feature>
<keyword evidence="3" id="KW-1185">Reference proteome</keyword>
<dbReference type="AlphaFoldDB" id="A0A8H7SW71"/>
<feature type="compositionally biased region" description="Basic and acidic residues" evidence="1">
    <location>
        <begin position="65"/>
        <end position="82"/>
    </location>
</feature>
<gene>
    <name evidence="2" type="ORF">IFR04_016283</name>
</gene>
<comment type="caution">
    <text evidence="2">The sequence shown here is derived from an EMBL/GenBank/DDBJ whole genome shotgun (WGS) entry which is preliminary data.</text>
</comment>
<feature type="region of interest" description="Disordered" evidence="1">
    <location>
        <begin position="1"/>
        <end position="29"/>
    </location>
</feature>
<feature type="compositionally biased region" description="Gly residues" evidence="1">
    <location>
        <begin position="110"/>
        <end position="120"/>
    </location>
</feature>